<dbReference type="PANTHER" id="PTHR43575:SF1">
    <property type="entry name" value="PROTEIN ABCI7, CHLOROPLASTIC"/>
    <property type="match status" value="1"/>
</dbReference>
<dbReference type="InterPro" id="IPR037284">
    <property type="entry name" value="SUF_FeS_clus_asmbl_SufBD_sf"/>
</dbReference>
<proteinExistence type="predicted"/>
<evidence type="ECO:0000313" key="3">
    <source>
        <dbReference type="Proteomes" id="UP000198615"/>
    </source>
</evidence>
<sequence>MADKATLPLLTAVPKTEGGSPWLTKLRRTAVENAERTGLPGVRTEAWKFTNLNALKALEPVAATGTAEIARLPAFADLQAVELHLSNGTLTHADAMPEGVDLVGLAEPDDAPDWVSETLGTVAETAPHPFTAINTGAFTGGIALRIRKGAAVETPILLLVDTRSLEGAGTVAAHPRILVVVEDGAMADLVEVHTGGGAYVNNAVTELVIGKDARLGHYKLQAESGEAFHIAMTAARCAANSTYDNFALSTGATLSRNEIRATLAGRHIEYRINGGYLACGDQHMDTATFIDHAEPDCASHELYKGVLADRAHGVFQGKILVRPDAQKTDGYQMNRALLLSREAEINSKPELEIYADDVKCSHGATVGELEDDQLFYLMARGIPEERARAILVSAYVDEAVDHIQREPIRDAFRAAAAEWMQKNIAGAPAEGGL</sequence>
<keyword evidence="3" id="KW-1185">Reference proteome</keyword>
<dbReference type="RefSeq" id="WP_139189345.1">
    <property type="nucleotide sequence ID" value="NZ_FNBW01000009.1"/>
</dbReference>
<dbReference type="OrthoDB" id="9768262at2"/>
<dbReference type="EMBL" id="FNBW01000009">
    <property type="protein sequence ID" value="SDG00786.1"/>
    <property type="molecule type" value="Genomic_DNA"/>
</dbReference>
<dbReference type="GO" id="GO:0016226">
    <property type="term" value="P:iron-sulfur cluster assembly"/>
    <property type="evidence" value="ECO:0007669"/>
    <property type="project" value="InterPro"/>
</dbReference>
<comment type="caution">
    <text evidence="2">The sequence shown here is derived from an EMBL/GenBank/DDBJ whole genome shotgun (WGS) entry which is preliminary data.</text>
</comment>
<dbReference type="NCBIfam" id="TIGR01981">
    <property type="entry name" value="sufD"/>
    <property type="match status" value="1"/>
</dbReference>
<dbReference type="PANTHER" id="PTHR43575">
    <property type="entry name" value="PROTEIN ABCI7, CHLOROPLASTIC"/>
    <property type="match status" value="1"/>
</dbReference>
<dbReference type="InterPro" id="IPR055346">
    <property type="entry name" value="Fe-S_cluster_assembly_SufBD"/>
</dbReference>
<dbReference type="InterPro" id="IPR011542">
    <property type="entry name" value="SUF_FeS_clus_asmbl_SufD"/>
</dbReference>
<dbReference type="Proteomes" id="UP000198615">
    <property type="component" value="Unassembled WGS sequence"/>
</dbReference>
<organism evidence="2 3">
    <name type="scientific">Thalassobaculum litoreum DSM 18839</name>
    <dbReference type="NCBI Taxonomy" id="1123362"/>
    <lineage>
        <taxon>Bacteria</taxon>
        <taxon>Pseudomonadati</taxon>
        <taxon>Pseudomonadota</taxon>
        <taxon>Alphaproteobacteria</taxon>
        <taxon>Rhodospirillales</taxon>
        <taxon>Thalassobaculaceae</taxon>
        <taxon>Thalassobaculum</taxon>
    </lineage>
</organism>
<accession>A0A8G2EVT6</accession>
<evidence type="ECO:0000259" key="1">
    <source>
        <dbReference type="Pfam" id="PF01458"/>
    </source>
</evidence>
<dbReference type="SUPFAM" id="SSF101960">
    <property type="entry name" value="Stabilizer of iron transporter SufD"/>
    <property type="match status" value="1"/>
</dbReference>
<dbReference type="InterPro" id="IPR000825">
    <property type="entry name" value="SUF_FeS_clus_asmbl_SufBD_core"/>
</dbReference>
<protein>
    <submittedName>
        <fullName evidence="2">Fe-S cluster assembly protein SufD</fullName>
    </submittedName>
</protein>
<reference evidence="2 3" key="1">
    <citation type="submission" date="2016-10" db="EMBL/GenBank/DDBJ databases">
        <authorList>
            <person name="Varghese N."/>
            <person name="Submissions S."/>
        </authorList>
    </citation>
    <scope>NUCLEOTIDE SEQUENCE [LARGE SCALE GENOMIC DNA]</scope>
    <source>
        <strain evidence="2 3">DSM 18839</strain>
    </source>
</reference>
<name>A0A8G2EVT6_9PROT</name>
<dbReference type="Pfam" id="PF01458">
    <property type="entry name" value="SUFBD_core"/>
    <property type="match status" value="1"/>
</dbReference>
<evidence type="ECO:0000313" key="2">
    <source>
        <dbReference type="EMBL" id="SDG00786.1"/>
    </source>
</evidence>
<gene>
    <name evidence="2" type="ORF">SAMN05660686_03007</name>
</gene>
<feature type="domain" description="SUF system FeS cluster assembly SufBD core" evidence="1">
    <location>
        <begin position="171"/>
        <end position="394"/>
    </location>
</feature>
<dbReference type="AlphaFoldDB" id="A0A8G2EVT6"/>